<feature type="domain" description="Amidohydrolase-related" evidence="1">
    <location>
        <begin position="346"/>
        <end position="406"/>
    </location>
</feature>
<dbReference type="Gene3D" id="3.20.20.140">
    <property type="entry name" value="Metal-dependent hydrolases"/>
    <property type="match status" value="1"/>
</dbReference>
<dbReference type="InterPro" id="IPR011059">
    <property type="entry name" value="Metal-dep_hydrolase_composite"/>
</dbReference>
<dbReference type="Proteomes" id="UP000431264">
    <property type="component" value="Unassembled WGS sequence"/>
</dbReference>
<dbReference type="AlphaFoldDB" id="A0A6I4IUN1"/>
<reference evidence="3" key="1">
    <citation type="submission" date="2019-05" db="EMBL/GenBank/DDBJ databases">
        <title>Flavobacterium profundi sp. nov., isolated from a deep-sea seamount.</title>
        <authorList>
            <person name="Zhang D.-C."/>
        </authorList>
    </citation>
    <scope>NUCLEOTIDE SEQUENCE [LARGE SCALE GENOMIC DNA]</scope>
    <source>
        <strain evidence="3">TP390</strain>
    </source>
</reference>
<dbReference type="PANTHER" id="PTHR43135:SF3">
    <property type="entry name" value="ALPHA-D-RIBOSE 1-METHYLPHOSPHONATE 5-TRIPHOSPHATE DIPHOSPHATASE"/>
    <property type="match status" value="1"/>
</dbReference>
<keyword evidence="2" id="KW-0378">Hydrolase</keyword>
<dbReference type="SUPFAM" id="SSF51338">
    <property type="entry name" value="Composite domain of metallo-dependent hydrolases"/>
    <property type="match status" value="1"/>
</dbReference>
<dbReference type="RefSeq" id="WP_140998937.1">
    <property type="nucleotide sequence ID" value="NZ_VDCZ01000012.1"/>
</dbReference>
<proteinExistence type="predicted"/>
<organism evidence="2 3">
    <name type="scientific">Flavobacterium profundi</name>
    <dbReference type="NCBI Taxonomy" id="1774945"/>
    <lineage>
        <taxon>Bacteria</taxon>
        <taxon>Pseudomonadati</taxon>
        <taxon>Bacteroidota</taxon>
        <taxon>Flavobacteriia</taxon>
        <taxon>Flavobacteriales</taxon>
        <taxon>Flavobacteriaceae</taxon>
        <taxon>Flavobacterium</taxon>
    </lineage>
</organism>
<dbReference type="EMBL" id="WQLW01000012">
    <property type="protein sequence ID" value="MVO10515.1"/>
    <property type="molecule type" value="Genomic_DNA"/>
</dbReference>
<accession>A0A6I4IUN1</accession>
<sequence length="431" mass="47832">MKKYIFLLAVSCFAFGQQTPAPKQTQTILITGGKAHLGNGKVIENSIISIKEGKIAMIQDGTNFKPEKHDIYIDASKKHIYPGFIGANATLGLVEIDAVKASDDESEMGEMNPHIRSIIAYNTESGLVEAARPNGVLLAQIAPRGGRISGTSSVVQLDAWNWEDAVVKENDGIHLSWPRSFSRSGWWAEPGGIEPNKNYEKQVTEIQDFFNDAKAYFLANPAVRDIPYEAMKGLDTGEKTLFVHVDGEKEIVDAIVFKKKNNIQKMTLVGGYYAFKNIPLLKENNVSVLLRRVHDLPLLEDEDVNLPYKNAKLLDDAGILVGLQNAGDMERMQIRNLPFYAGTCVAWGMEKEKALQLITSNTAKILGIENQYGTLEVGKSATLFISEGDALDMASNQVTQAFIDGRNISLESHQTELYDRYKEKFEAQNKK</sequence>
<protein>
    <submittedName>
        <fullName evidence="2">Amidohydrolase family protein</fullName>
    </submittedName>
</protein>
<evidence type="ECO:0000259" key="1">
    <source>
        <dbReference type="Pfam" id="PF01979"/>
    </source>
</evidence>
<dbReference type="InterPro" id="IPR006680">
    <property type="entry name" value="Amidohydro-rel"/>
</dbReference>
<comment type="caution">
    <text evidence="2">The sequence shown here is derived from an EMBL/GenBank/DDBJ whole genome shotgun (WGS) entry which is preliminary data.</text>
</comment>
<name>A0A6I4IUN1_9FLAO</name>
<evidence type="ECO:0000313" key="2">
    <source>
        <dbReference type="EMBL" id="MVO10515.1"/>
    </source>
</evidence>
<dbReference type="Pfam" id="PF01979">
    <property type="entry name" value="Amidohydro_1"/>
    <property type="match status" value="1"/>
</dbReference>
<gene>
    <name evidence="2" type="ORF">GOQ30_15180</name>
</gene>
<evidence type="ECO:0000313" key="3">
    <source>
        <dbReference type="Proteomes" id="UP000431264"/>
    </source>
</evidence>
<dbReference type="SUPFAM" id="SSF51556">
    <property type="entry name" value="Metallo-dependent hydrolases"/>
    <property type="match status" value="1"/>
</dbReference>
<dbReference type="PANTHER" id="PTHR43135">
    <property type="entry name" value="ALPHA-D-RIBOSE 1-METHYLPHOSPHONATE 5-TRIPHOSPHATE DIPHOSPHATASE"/>
    <property type="match status" value="1"/>
</dbReference>
<dbReference type="InterPro" id="IPR032466">
    <property type="entry name" value="Metal_Hydrolase"/>
</dbReference>
<dbReference type="InterPro" id="IPR051781">
    <property type="entry name" value="Metallo-dep_Hydrolase"/>
</dbReference>
<dbReference type="GO" id="GO:0016810">
    <property type="term" value="F:hydrolase activity, acting on carbon-nitrogen (but not peptide) bonds"/>
    <property type="evidence" value="ECO:0007669"/>
    <property type="project" value="InterPro"/>
</dbReference>
<keyword evidence="3" id="KW-1185">Reference proteome</keyword>
<dbReference type="OrthoDB" id="783596at2"/>